<dbReference type="Proteomes" id="UP000191135">
    <property type="component" value="Chromosome"/>
</dbReference>
<dbReference type="STRING" id="1122214.Mame_04217"/>
<protein>
    <submittedName>
        <fullName evidence="2">Uncharacterized protein</fullName>
    </submittedName>
</protein>
<name>A0A1U9Z7H8_9HYPH</name>
<sequence>MFMKRAKVAGATPTLGTIATPVLHARALTRDVFEFLSEDDPDPSSRRPLEETEKQSERLH</sequence>
<evidence type="ECO:0000313" key="3">
    <source>
        <dbReference type="Proteomes" id="UP000191135"/>
    </source>
</evidence>
<dbReference type="AlphaFoldDB" id="A0A1U9Z7H8"/>
<evidence type="ECO:0000313" key="2">
    <source>
        <dbReference type="EMBL" id="AQZ53512.1"/>
    </source>
</evidence>
<gene>
    <name evidence="2" type="ORF">Mame_04217</name>
</gene>
<dbReference type="KEGG" id="mmed:Mame_04217"/>
<dbReference type="EMBL" id="CP020330">
    <property type="protein sequence ID" value="AQZ53512.1"/>
    <property type="molecule type" value="Genomic_DNA"/>
</dbReference>
<reference evidence="2 3" key="1">
    <citation type="submission" date="2017-03" db="EMBL/GenBank/DDBJ databases">
        <title>Foreign affairs: Plasmid Transfer between Roseobacters and Rhizobia.</title>
        <authorList>
            <person name="Bartling P."/>
            <person name="Bunk B."/>
            <person name="Overmann J."/>
            <person name="Brinkmann H."/>
            <person name="Petersen J."/>
        </authorList>
    </citation>
    <scope>NUCLEOTIDE SEQUENCE [LARGE SCALE GENOMIC DNA]</scope>
    <source>
        <strain evidence="2 3">MACL11</strain>
    </source>
</reference>
<organism evidence="2 3">
    <name type="scientific">Martelella mediterranea DSM 17316</name>
    <dbReference type="NCBI Taxonomy" id="1122214"/>
    <lineage>
        <taxon>Bacteria</taxon>
        <taxon>Pseudomonadati</taxon>
        <taxon>Pseudomonadota</taxon>
        <taxon>Alphaproteobacteria</taxon>
        <taxon>Hyphomicrobiales</taxon>
        <taxon>Aurantimonadaceae</taxon>
        <taxon>Martelella</taxon>
    </lineage>
</organism>
<evidence type="ECO:0000256" key="1">
    <source>
        <dbReference type="SAM" id="MobiDB-lite"/>
    </source>
</evidence>
<feature type="compositionally biased region" description="Basic and acidic residues" evidence="1">
    <location>
        <begin position="43"/>
        <end position="60"/>
    </location>
</feature>
<feature type="region of interest" description="Disordered" evidence="1">
    <location>
        <begin position="36"/>
        <end position="60"/>
    </location>
</feature>
<accession>A0A1U9Z7H8</accession>
<proteinExistence type="predicted"/>
<keyword evidence="3" id="KW-1185">Reference proteome</keyword>